<evidence type="ECO:0000256" key="1">
    <source>
        <dbReference type="SAM" id="Phobius"/>
    </source>
</evidence>
<gene>
    <name evidence="3" type="ORF">HD595_002046</name>
</gene>
<keyword evidence="4" id="KW-1185">Reference proteome</keyword>
<name>A0ABT1JX35_9ACTN</name>
<protein>
    <submittedName>
        <fullName evidence="3">Flp pilus assembly protein TadG</fullName>
    </submittedName>
</protein>
<organism evidence="3 4">
    <name type="scientific">Nonomuraea roseoviolacea subsp. carminata</name>
    <dbReference type="NCBI Taxonomy" id="160689"/>
    <lineage>
        <taxon>Bacteria</taxon>
        <taxon>Bacillati</taxon>
        <taxon>Actinomycetota</taxon>
        <taxon>Actinomycetes</taxon>
        <taxon>Streptosporangiales</taxon>
        <taxon>Streptosporangiaceae</taxon>
        <taxon>Nonomuraea</taxon>
    </lineage>
</organism>
<evidence type="ECO:0000259" key="2">
    <source>
        <dbReference type="Pfam" id="PF13400"/>
    </source>
</evidence>
<feature type="domain" description="Putative Flp pilus-assembly TadG-like N-terminal" evidence="2">
    <location>
        <begin position="32"/>
        <end position="78"/>
    </location>
</feature>
<dbReference type="RefSeq" id="WP_253767891.1">
    <property type="nucleotide sequence ID" value="NZ_BAAAVE010000032.1"/>
</dbReference>
<comment type="caution">
    <text evidence="3">The sequence shown here is derived from an EMBL/GenBank/DDBJ whole genome shotgun (WGS) entry which is preliminary data.</text>
</comment>
<keyword evidence="1" id="KW-0472">Membrane</keyword>
<dbReference type="Proteomes" id="UP001320766">
    <property type="component" value="Unassembled WGS sequence"/>
</dbReference>
<reference evidence="3 4" key="1">
    <citation type="submission" date="2022-06" db="EMBL/GenBank/DDBJ databases">
        <title>Sequencing the genomes of 1000 actinobacteria strains.</title>
        <authorList>
            <person name="Klenk H.-P."/>
        </authorList>
    </citation>
    <scope>NUCLEOTIDE SEQUENCE [LARGE SCALE GENOMIC DNA]</scope>
    <source>
        <strain evidence="3 4">DSM 44170</strain>
    </source>
</reference>
<evidence type="ECO:0000313" key="4">
    <source>
        <dbReference type="Proteomes" id="UP001320766"/>
    </source>
</evidence>
<dbReference type="InterPro" id="IPR028087">
    <property type="entry name" value="Tad_N"/>
</dbReference>
<sequence length="163" mass="16513">MSGLGVVPLDLSTGHPCGQAEALAARGGWERGSMSVFTVLFSVVVFMLAGLLVDGGAAINARLRAADIAEQAARAGADKIDIDHLRATGETRLLDQGQVCARADELITAQGGDGVGSASCEVGGDQAVVTVGVNVAWRAFFLGALGFQGGEMRGEASAGPEAR</sequence>
<keyword evidence="1" id="KW-1133">Transmembrane helix</keyword>
<proteinExistence type="predicted"/>
<dbReference type="EMBL" id="JAMZEC010000001">
    <property type="protein sequence ID" value="MCP2345924.1"/>
    <property type="molecule type" value="Genomic_DNA"/>
</dbReference>
<accession>A0ABT1JX35</accession>
<dbReference type="Pfam" id="PF13400">
    <property type="entry name" value="Tad"/>
    <property type="match status" value="1"/>
</dbReference>
<evidence type="ECO:0000313" key="3">
    <source>
        <dbReference type="EMBL" id="MCP2345924.1"/>
    </source>
</evidence>
<feature type="transmembrane region" description="Helical" evidence="1">
    <location>
        <begin position="34"/>
        <end position="53"/>
    </location>
</feature>
<keyword evidence="1" id="KW-0812">Transmembrane</keyword>